<evidence type="ECO:0000313" key="2">
    <source>
        <dbReference type="EMBL" id="QJB45128.1"/>
    </source>
</evidence>
<reference evidence="2 3" key="1">
    <citation type="submission" date="2020-04" db="EMBL/GenBank/DDBJ databases">
        <title>Genome-Wide Identification of 5-Methylcytosine Sites in Bacterial Genomes By High-Throughput Sequencing of MspJI Restriction Fragments.</title>
        <authorList>
            <person name="Wu V."/>
        </authorList>
    </citation>
    <scope>NUCLEOTIDE SEQUENCE [LARGE SCALE GENOMIC DNA]</scope>
    <source>
        <strain evidence="2 3">CCAP 1403/13f</strain>
    </source>
</reference>
<dbReference type="AlphaFoldDB" id="A0A6H2C1U0"/>
<evidence type="ECO:0000313" key="3">
    <source>
        <dbReference type="Proteomes" id="UP000502433"/>
    </source>
</evidence>
<organism evidence="2 3">
    <name type="scientific">Dolichospermum flos-aquae CCAP 1403/13F</name>
    <dbReference type="NCBI Taxonomy" id="315271"/>
    <lineage>
        <taxon>Bacteria</taxon>
        <taxon>Bacillati</taxon>
        <taxon>Cyanobacteriota</taxon>
        <taxon>Cyanophyceae</taxon>
        <taxon>Nostocales</taxon>
        <taxon>Aphanizomenonaceae</taxon>
        <taxon>Dolichospermum</taxon>
    </lineage>
</organism>
<dbReference type="EMBL" id="CP051206">
    <property type="protein sequence ID" value="QJB45128.1"/>
    <property type="molecule type" value="Genomic_DNA"/>
</dbReference>
<dbReference type="RefSeq" id="WP_053541086.1">
    <property type="nucleotide sequence ID" value="NZ_CP051206.1"/>
</dbReference>
<dbReference type="KEGG" id="dfs:HGD76_14030"/>
<reference evidence="2 3" key="2">
    <citation type="submission" date="2020-04" db="EMBL/GenBank/DDBJ databases">
        <authorList>
            <person name="Fomenkov A."/>
            <person name="Anton B.P."/>
            <person name="Roberts R.J."/>
        </authorList>
    </citation>
    <scope>NUCLEOTIDE SEQUENCE [LARGE SCALE GENOMIC DNA]</scope>
    <source>
        <strain evidence="2 3">CCAP 1403/13f</strain>
    </source>
</reference>
<accession>A0A6H2C1U0</accession>
<dbReference type="Proteomes" id="UP000502433">
    <property type="component" value="Chromosome"/>
</dbReference>
<protein>
    <submittedName>
        <fullName evidence="2">Uncharacterized protein</fullName>
    </submittedName>
</protein>
<evidence type="ECO:0000256" key="1">
    <source>
        <dbReference type="SAM" id="MobiDB-lite"/>
    </source>
</evidence>
<proteinExistence type="predicted"/>
<sequence>MPAPDTSRRITPSNLQQDIDSYNGLKAVSGYTTARVAATPEALQKAYAEMVTRQQEETEKQALFKASADAAKQAEWEFHNAVLAMKEAVKGQFGSDSDAAQAVGFKKKSERKRPTKKKTE</sequence>
<name>A0A6H2C1U0_DOLFA</name>
<feature type="compositionally biased region" description="Basic residues" evidence="1">
    <location>
        <begin position="105"/>
        <end position="120"/>
    </location>
</feature>
<gene>
    <name evidence="2" type="ORF">HGD76_14030</name>
</gene>
<feature type="region of interest" description="Disordered" evidence="1">
    <location>
        <begin position="96"/>
        <end position="120"/>
    </location>
</feature>